<evidence type="ECO:0000313" key="3">
    <source>
        <dbReference type="Proteomes" id="UP000232133"/>
    </source>
</evidence>
<protein>
    <submittedName>
        <fullName evidence="2">Zinc ribbon domain-containing protein</fullName>
    </submittedName>
</protein>
<feature type="domain" description="Putative zinc-ribbon" evidence="1">
    <location>
        <begin position="10"/>
        <end position="32"/>
    </location>
</feature>
<gene>
    <name evidence="2" type="ORF">BK798_04285</name>
</gene>
<dbReference type="GeneID" id="35118569"/>
<proteinExistence type="predicted"/>
<reference evidence="2 3" key="1">
    <citation type="submission" date="2016-10" db="EMBL/GenBank/DDBJ databases">
        <authorList>
            <person name="Varghese N."/>
        </authorList>
    </citation>
    <scope>NUCLEOTIDE SEQUENCE [LARGE SCALE GENOMIC DNA]</scope>
    <source>
        <strain evidence="2 3">KB11</strain>
    </source>
</reference>
<dbReference type="Proteomes" id="UP000232133">
    <property type="component" value="Chromosome"/>
</dbReference>
<evidence type="ECO:0000313" key="2">
    <source>
        <dbReference type="EMBL" id="ATZ59690.1"/>
    </source>
</evidence>
<dbReference type="InterPro" id="IPR059113">
    <property type="entry name" value="Znf_ribbon"/>
</dbReference>
<sequence length="35" mass="4090">MSEDHDEKEHKHCPFCGHHVDEDDMICPHCGLFIP</sequence>
<dbReference type="EMBL" id="CP017803">
    <property type="protein sequence ID" value="ATZ59690.1"/>
    <property type="molecule type" value="Genomic_DNA"/>
</dbReference>
<name>A0A2H4U6D8_METSM</name>
<dbReference type="AlphaFoldDB" id="A0A2H4U6D8"/>
<accession>A0A2H4U6D8</accession>
<dbReference type="RefSeq" id="WP_022531392.1">
    <property type="nucleotide sequence ID" value="NZ_CAYASY010000054.1"/>
</dbReference>
<organism evidence="2 3">
    <name type="scientific">Methanobrevibacter smithii</name>
    <dbReference type="NCBI Taxonomy" id="2173"/>
    <lineage>
        <taxon>Archaea</taxon>
        <taxon>Methanobacteriati</taxon>
        <taxon>Methanobacteriota</taxon>
        <taxon>Methanomada group</taxon>
        <taxon>Methanobacteria</taxon>
        <taxon>Methanobacteriales</taxon>
        <taxon>Methanobacteriaceae</taxon>
        <taxon>Methanobrevibacter</taxon>
    </lineage>
</organism>
<dbReference type="Pfam" id="PF13248">
    <property type="entry name" value="Zn_ribbon_3"/>
    <property type="match status" value="1"/>
</dbReference>
<evidence type="ECO:0000259" key="1">
    <source>
        <dbReference type="Pfam" id="PF13248"/>
    </source>
</evidence>